<evidence type="ECO:0000313" key="2">
    <source>
        <dbReference type="EMBL" id="KAF6374324.1"/>
    </source>
</evidence>
<feature type="region of interest" description="Disordered" evidence="1">
    <location>
        <begin position="1"/>
        <end position="109"/>
    </location>
</feature>
<keyword evidence="3" id="KW-1185">Reference proteome</keyword>
<dbReference type="EMBL" id="JACAGB010000003">
    <property type="protein sequence ID" value="KAF6374324.1"/>
    <property type="molecule type" value="Genomic_DNA"/>
</dbReference>
<organism evidence="2 3">
    <name type="scientific">Pipistrellus kuhlii</name>
    <name type="common">Kuhl's pipistrelle</name>
    <dbReference type="NCBI Taxonomy" id="59472"/>
    <lineage>
        <taxon>Eukaryota</taxon>
        <taxon>Metazoa</taxon>
        <taxon>Chordata</taxon>
        <taxon>Craniata</taxon>
        <taxon>Vertebrata</taxon>
        <taxon>Euteleostomi</taxon>
        <taxon>Mammalia</taxon>
        <taxon>Eutheria</taxon>
        <taxon>Laurasiatheria</taxon>
        <taxon>Chiroptera</taxon>
        <taxon>Yangochiroptera</taxon>
        <taxon>Vespertilionidae</taxon>
        <taxon>Pipistrellus</taxon>
    </lineage>
</organism>
<sequence length="136" mass="13923">MASRGGQLGRTRPSREDSCEQSGHQGRAVGRDQAYKGGQLGTIKPAGRAVRGQRREVGGDWACRKGLLGGPRPAGESSWGLPGLQGRTLGGGGGGPGLQGRAVRGDQAGRGGQLGAIRLAGEQLDINQAGMAVVRW</sequence>
<accession>A0A7J7ZJK6</accession>
<dbReference type="AlphaFoldDB" id="A0A7J7ZJK6"/>
<protein>
    <submittedName>
        <fullName evidence="2">Uncharacterized protein</fullName>
    </submittedName>
</protein>
<dbReference type="Proteomes" id="UP000558488">
    <property type="component" value="Unassembled WGS sequence"/>
</dbReference>
<evidence type="ECO:0000256" key="1">
    <source>
        <dbReference type="SAM" id="MobiDB-lite"/>
    </source>
</evidence>
<name>A0A7J7ZJK6_PIPKU</name>
<reference evidence="2 3" key="1">
    <citation type="journal article" date="2020" name="Nature">
        <title>Six reference-quality genomes reveal evolution of bat adaptations.</title>
        <authorList>
            <person name="Jebb D."/>
            <person name="Huang Z."/>
            <person name="Pippel M."/>
            <person name="Hughes G.M."/>
            <person name="Lavrichenko K."/>
            <person name="Devanna P."/>
            <person name="Winkler S."/>
            <person name="Jermiin L.S."/>
            <person name="Skirmuntt E.C."/>
            <person name="Katzourakis A."/>
            <person name="Burkitt-Gray L."/>
            <person name="Ray D.A."/>
            <person name="Sullivan K.A.M."/>
            <person name="Roscito J.G."/>
            <person name="Kirilenko B.M."/>
            <person name="Davalos L.M."/>
            <person name="Corthals A.P."/>
            <person name="Power M.L."/>
            <person name="Jones G."/>
            <person name="Ransome R.D."/>
            <person name="Dechmann D.K.N."/>
            <person name="Locatelli A.G."/>
            <person name="Puechmaille S.J."/>
            <person name="Fedrigo O."/>
            <person name="Jarvis E.D."/>
            <person name="Hiller M."/>
            <person name="Vernes S.C."/>
            <person name="Myers E.W."/>
            <person name="Teeling E.C."/>
        </authorList>
    </citation>
    <scope>NUCLEOTIDE SEQUENCE [LARGE SCALE GENOMIC DNA]</scope>
    <source>
        <strain evidence="2">MPipKuh1</strain>
        <tissue evidence="2">Flight muscle</tissue>
    </source>
</reference>
<gene>
    <name evidence="2" type="ORF">mPipKuh1_009545</name>
</gene>
<evidence type="ECO:0000313" key="3">
    <source>
        <dbReference type="Proteomes" id="UP000558488"/>
    </source>
</evidence>
<comment type="caution">
    <text evidence="2">The sequence shown here is derived from an EMBL/GenBank/DDBJ whole genome shotgun (WGS) entry which is preliminary data.</text>
</comment>
<feature type="compositionally biased region" description="Gly residues" evidence="1">
    <location>
        <begin position="88"/>
        <end position="98"/>
    </location>
</feature>
<proteinExistence type="predicted"/>